<dbReference type="RefSeq" id="WP_134542216.1">
    <property type="nucleotide sequence ID" value="NZ_JACHBP010000001.1"/>
</dbReference>
<keyword evidence="2" id="KW-1185">Reference proteome</keyword>
<sequence>MIRMRGFASLFGRRGVLAAASAALIILGTYVVQRLLSSLLYAGVMISQGAVDGLFPSFLLGTVLGVLPFVIGVFLSLWLLAPVAAELHIAHVITRSLLAAACGAVIVFVVTLLESLFSHYDVSSGQVFGWAFGLFSTVSASAGWAFSNALFGALNLAISLAPITILACVLLWIWLRAHPAKHPVAGLIDEV</sequence>
<protein>
    <submittedName>
        <fullName evidence="1">Uncharacterized protein</fullName>
    </submittedName>
</protein>
<evidence type="ECO:0000313" key="2">
    <source>
        <dbReference type="Proteomes" id="UP000298488"/>
    </source>
</evidence>
<comment type="caution">
    <text evidence="1">The sequence shown here is derived from an EMBL/GenBank/DDBJ whole genome shotgun (WGS) entry which is preliminary data.</text>
</comment>
<dbReference type="Proteomes" id="UP000298488">
    <property type="component" value="Unassembled WGS sequence"/>
</dbReference>
<dbReference type="AlphaFoldDB" id="A0A4R8V8V4"/>
<dbReference type="OrthoDB" id="5111170at2"/>
<organism evidence="1 2">
    <name type="scientific">Terrimesophilobacter mesophilus</name>
    <dbReference type="NCBI Taxonomy" id="433647"/>
    <lineage>
        <taxon>Bacteria</taxon>
        <taxon>Bacillati</taxon>
        <taxon>Actinomycetota</taxon>
        <taxon>Actinomycetes</taxon>
        <taxon>Micrococcales</taxon>
        <taxon>Microbacteriaceae</taxon>
        <taxon>Terrimesophilobacter</taxon>
    </lineage>
</organism>
<evidence type="ECO:0000313" key="1">
    <source>
        <dbReference type="EMBL" id="TFB79153.1"/>
    </source>
</evidence>
<reference evidence="1 2" key="1">
    <citation type="submission" date="2019-03" db="EMBL/GenBank/DDBJ databases">
        <title>Genomics of glacier-inhabiting Cryobacterium strains.</title>
        <authorList>
            <person name="Liu Q."/>
            <person name="Xin Y.-H."/>
        </authorList>
    </citation>
    <scope>NUCLEOTIDE SEQUENCE [LARGE SCALE GENOMIC DNA]</scope>
    <source>
        <strain evidence="1 2">CGMCC 1.10440</strain>
    </source>
</reference>
<proteinExistence type="predicted"/>
<name>A0A4R8V8V4_9MICO</name>
<gene>
    <name evidence="1" type="ORF">E3N84_03240</name>
</gene>
<dbReference type="EMBL" id="SOFI01000003">
    <property type="protein sequence ID" value="TFB79153.1"/>
    <property type="molecule type" value="Genomic_DNA"/>
</dbReference>
<accession>A0A4R8V8V4</accession>